<dbReference type="CDD" id="cd08946">
    <property type="entry name" value="SDR_e"/>
    <property type="match status" value="1"/>
</dbReference>
<dbReference type="GO" id="GO:0016491">
    <property type="term" value="F:oxidoreductase activity"/>
    <property type="evidence" value="ECO:0007669"/>
    <property type="project" value="UniProtKB-KW"/>
</dbReference>
<dbReference type="Proteomes" id="UP000275024">
    <property type="component" value="Unassembled WGS sequence"/>
</dbReference>
<evidence type="ECO:0000256" key="1">
    <source>
        <dbReference type="ARBA" id="ARBA00007637"/>
    </source>
</evidence>
<dbReference type="OrthoDB" id="8770295at2"/>
<evidence type="ECO:0000256" key="2">
    <source>
        <dbReference type="ARBA" id="ARBA00023002"/>
    </source>
</evidence>
<reference evidence="7 8" key="1">
    <citation type="submission" date="2018-09" db="EMBL/GenBank/DDBJ databases">
        <title>Streptomyces sp. nov. DS1-2, an endophytic actinomycete isolated from roots of Dendrobium scabrilingue.</title>
        <authorList>
            <person name="Kuncharoen N."/>
            <person name="Kudo T."/>
            <person name="Ohkuma M."/>
            <person name="Yuki M."/>
            <person name="Tanasupawat S."/>
        </authorList>
    </citation>
    <scope>NUCLEOTIDE SEQUENCE [LARGE SCALE GENOMIC DNA]</scope>
    <source>
        <strain evidence="5 8">AZ1-7</strain>
        <strain evidence="6 7">DS1-2</strain>
    </source>
</reference>
<comment type="caution">
    <text evidence="5">The sequence shown here is derived from an EMBL/GenBank/DDBJ whole genome shotgun (WGS) entry which is preliminary data.</text>
</comment>
<name>A0A3A9WGA5_9ACTN</name>
<dbReference type="AlphaFoldDB" id="A0A3A9WGA5"/>
<proteinExistence type="inferred from homology"/>
<sequence>MVAVTGAAGGIGRTTARALVAAGLRVVAVDRRAADGVGAERSLVGDLRDPEFVASALTGPDGPVDAVVHLAAIPAPGFVPDDQTLIQNVHTAFLVLDGAGRAGARTAVAASSVSRYGYAWAGRELSPPYVPVDEAQPTVAVDSYGLSKVLGEEVGAFAWRRWGMPCTLLRFPFVGEGERLAAHLERVRRDPGVNRRELWAWLDTRDAAGAVLAALRSGLTGYHALNVAAPDSASDVPNAELFARYHPATELRAGLGAFGSALDSSAARELIGFRAEHGWRAASA</sequence>
<dbReference type="EMBL" id="RBDY01000011">
    <property type="protein sequence ID" value="RKN21644.1"/>
    <property type="molecule type" value="Genomic_DNA"/>
</dbReference>
<protein>
    <submittedName>
        <fullName evidence="5">NAD(P)-dependent oxidoreductase</fullName>
    </submittedName>
</protein>
<gene>
    <name evidence="6" type="ORF">D7318_16455</name>
    <name evidence="5" type="ORF">D7319_15985</name>
</gene>
<organism evidence="5 8">
    <name type="scientific">Streptomyces radicis</name>
    <dbReference type="NCBI Taxonomy" id="1750517"/>
    <lineage>
        <taxon>Bacteria</taxon>
        <taxon>Bacillati</taxon>
        <taxon>Actinomycetota</taxon>
        <taxon>Actinomycetes</taxon>
        <taxon>Kitasatosporales</taxon>
        <taxon>Streptomycetaceae</taxon>
        <taxon>Streptomyces</taxon>
    </lineage>
</organism>
<keyword evidence="7" id="KW-1185">Reference proteome</keyword>
<accession>A0A3A9WGA5</accession>
<dbReference type="Proteomes" id="UP000268652">
    <property type="component" value="Unassembled WGS sequence"/>
</dbReference>
<dbReference type="Gene3D" id="3.40.50.720">
    <property type="entry name" value="NAD(P)-binding Rossmann-like Domain"/>
    <property type="match status" value="1"/>
</dbReference>
<dbReference type="PANTHER" id="PTHR43103">
    <property type="entry name" value="NUCLEOSIDE-DIPHOSPHATE-SUGAR EPIMERASE"/>
    <property type="match status" value="1"/>
</dbReference>
<dbReference type="InterPro" id="IPR001509">
    <property type="entry name" value="Epimerase_deHydtase"/>
</dbReference>
<evidence type="ECO:0000259" key="4">
    <source>
        <dbReference type="Pfam" id="PF01370"/>
    </source>
</evidence>
<dbReference type="SUPFAM" id="SSF51735">
    <property type="entry name" value="NAD(P)-binding Rossmann-fold domains"/>
    <property type="match status" value="1"/>
</dbReference>
<evidence type="ECO:0000313" key="8">
    <source>
        <dbReference type="Proteomes" id="UP000275024"/>
    </source>
</evidence>
<dbReference type="PANTHER" id="PTHR43103:SF5">
    <property type="entry name" value="4-EPIMERASE, PUTATIVE (AFU_ORTHOLOGUE AFUA_7G00360)-RELATED"/>
    <property type="match status" value="1"/>
</dbReference>
<comment type="similarity">
    <text evidence="1">Belongs to the NAD(P)-dependent epimerase/dehydratase family.</text>
</comment>
<evidence type="ECO:0000256" key="3">
    <source>
        <dbReference type="ARBA" id="ARBA00023027"/>
    </source>
</evidence>
<keyword evidence="2" id="KW-0560">Oxidoreductase</keyword>
<evidence type="ECO:0000313" key="5">
    <source>
        <dbReference type="EMBL" id="RKN08444.1"/>
    </source>
</evidence>
<feature type="domain" description="NAD-dependent epimerase/dehydratase" evidence="4">
    <location>
        <begin position="2"/>
        <end position="227"/>
    </location>
</feature>
<evidence type="ECO:0000313" key="6">
    <source>
        <dbReference type="EMBL" id="RKN21644.1"/>
    </source>
</evidence>
<dbReference type="EMBL" id="RBDX01000011">
    <property type="protein sequence ID" value="RKN08444.1"/>
    <property type="molecule type" value="Genomic_DNA"/>
</dbReference>
<dbReference type="Pfam" id="PF01370">
    <property type="entry name" value="Epimerase"/>
    <property type="match status" value="1"/>
</dbReference>
<keyword evidence="3" id="KW-0520">NAD</keyword>
<evidence type="ECO:0000313" key="7">
    <source>
        <dbReference type="Proteomes" id="UP000268652"/>
    </source>
</evidence>
<dbReference type="InterPro" id="IPR036291">
    <property type="entry name" value="NAD(P)-bd_dom_sf"/>
</dbReference>